<dbReference type="GO" id="GO:0015031">
    <property type="term" value="P:protein transport"/>
    <property type="evidence" value="ECO:0007669"/>
    <property type="project" value="UniProtKB-KW"/>
</dbReference>
<comment type="subcellular location">
    <subcellularLocation>
        <location evidence="1">Golgi apparatus membrane</location>
        <topology evidence="1">Peripheral membrane protein</topology>
    </subcellularLocation>
</comment>
<feature type="compositionally biased region" description="Basic and acidic residues" evidence="8">
    <location>
        <begin position="1061"/>
        <end position="1072"/>
    </location>
</feature>
<proteinExistence type="inferred from homology"/>
<feature type="compositionally biased region" description="Acidic residues" evidence="8">
    <location>
        <begin position="1183"/>
        <end position="1214"/>
    </location>
</feature>
<feature type="compositionally biased region" description="Basic and acidic residues" evidence="8">
    <location>
        <begin position="1022"/>
        <end position="1044"/>
    </location>
</feature>
<reference evidence="9 10" key="1">
    <citation type="journal article" date="2018" name="Nat. Ecol. Evol.">
        <title>Pezizomycetes genomes reveal the molecular basis of ectomycorrhizal truffle lifestyle.</title>
        <authorList>
            <person name="Murat C."/>
            <person name="Payen T."/>
            <person name="Noel B."/>
            <person name="Kuo A."/>
            <person name="Morin E."/>
            <person name="Chen J."/>
            <person name="Kohler A."/>
            <person name="Krizsan K."/>
            <person name="Balestrini R."/>
            <person name="Da Silva C."/>
            <person name="Montanini B."/>
            <person name="Hainaut M."/>
            <person name="Levati E."/>
            <person name="Barry K.W."/>
            <person name="Belfiori B."/>
            <person name="Cichocki N."/>
            <person name="Clum A."/>
            <person name="Dockter R.B."/>
            <person name="Fauchery L."/>
            <person name="Guy J."/>
            <person name="Iotti M."/>
            <person name="Le Tacon F."/>
            <person name="Lindquist E.A."/>
            <person name="Lipzen A."/>
            <person name="Malagnac F."/>
            <person name="Mello A."/>
            <person name="Molinier V."/>
            <person name="Miyauchi S."/>
            <person name="Poulain J."/>
            <person name="Riccioni C."/>
            <person name="Rubini A."/>
            <person name="Sitrit Y."/>
            <person name="Splivallo R."/>
            <person name="Traeger S."/>
            <person name="Wang M."/>
            <person name="Zifcakova L."/>
            <person name="Wipf D."/>
            <person name="Zambonelli A."/>
            <person name="Paolocci F."/>
            <person name="Nowrousian M."/>
            <person name="Ottonello S."/>
            <person name="Baldrian P."/>
            <person name="Spatafora J.W."/>
            <person name="Henrissat B."/>
            <person name="Nagy L.G."/>
            <person name="Aury J.M."/>
            <person name="Wincker P."/>
            <person name="Grigoriev I.V."/>
            <person name="Bonfante P."/>
            <person name="Martin F.M."/>
        </authorList>
    </citation>
    <scope>NUCLEOTIDE SEQUENCE [LARGE SCALE GENOMIC DNA]</scope>
    <source>
        <strain evidence="9 10">RN42</strain>
    </source>
</reference>
<evidence type="ECO:0000313" key="9">
    <source>
        <dbReference type="EMBL" id="RPA83791.1"/>
    </source>
</evidence>
<comment type="similarity">
    <text evidence="2">Belongs to the COG1 family.</text>
</comment>
<name>A0A3N4IHY2_ASCIM</name>
<evidence type="ECO:0000256" key="7">
    <source>
        <dbReference type="ARBA" id="ARBA00023136"/>
    </source>
</evidence>
<dbReference type="STRING" id="1160509.A0A3N4IHY2"/>
<feature type="compositionally biased region" description="Basic and acidic residues" evidence="8">
    <location>
        <begin position="1124"/>
        <end position="1135"/>
    </location>
</feature>
<keyword evidence="4" id="KW-0813">Transport</keyword>
<feature type="region of interest" description="Disordered" evidence="8">
    <location>
        <begin position="840"/>
        <end position="1231"/>
    </location>
</feature>
<keyword evidence="5" id="KW-0653">Protein transport</keyword>
<feature type="compositionally biased region" description="Basic and acidic residues" evidence="8">
    <location>
        <begin position="1094"/>
        <end position="1109"/>
    </location>
</feature>
<feature type="compositionally biased region" description="Basic and acidic residues" evidence="8">
    <location>
        <begin position="1160"/>
        <end position="1177"/>
    </location>
</feature>
<dbReference type="GO" id="GO:0006891">
    <property type="term" value="P:intra-Golgi vesicle-mediated transport"/>
    <property type="evidence" value="ECO:0007669"/>
    <property type="project" value="InterPro"/>
</dbReference>
<feature type="compositionally biased region" description="Basic residues" evidence="8">
    <location>
        <begin position="946"/>
        <end position="959"/>
    </location>
</feature>
<dbReference type="PANTHER" id="PTHR31658:SF0">
    <property type="entry name" value="CONSERVED OLIGOMERIC GOLGI COMPLEX SUBUNIT 1"/>
    <property type="match status" value="1"/>
</dbReference>
<keyword evidence="6" id="KW-0333">Golgi apparatus</keyword>
<dbReference type="GO" id="GO:0000139">
    <property type="term" value="C:Golgi membrane"/>
    <property type="evidence" value="ECO:0007669"/>
    <property type="project" value="UniProtKB-SubCell"/>
</dbReference>
<dbReference type="Pfam" id="PF08700">
    <property type="entry name" value="VPS51_Exo84_N"/>
    <property type="match status" value="1"/>
</dbReference>
<evidence type="ECO:0000256" key="5">
    <source>
        <dbReference type="ARBA" id="ARBA00022927"/>
    </source>
</evidence>
<dbReference type="Proteomes" id="UP000275078">
    <property type="component" value="Unassembled WGS sequence"/>
</dbReference>
<feature type="compositionally biased region" description="Basic and acidic residues" evidence="8">
    <location>
        <begin position="840"/>
        <end position="940"/>
    </location>
</feature>
<dbReference type="OrthoDB" id="46189at2759"/>
<dbReference type="InterPro" id="IPR033370">
    <property type="entry name" value="COG1"/>
</dbReference>
<keyword evidence="10" id="KW-1185">Reference proteome</keyword>
<evidence type="ECO:0000256" key="2">
    <source>
        <dbReference type="ARBA" id="ARBA00006653"/>
    </source>
</evidence>
<accession>A0A3N4IHY2</accession>
<protein>
    <recommendedName>
        <fullName evidence="3">Conserved oligomeric Golgi complex subunit 1</fullName>
    </recommendedName>
</protein>
<evidence type="ECO:0000256" key="6">
    <source>
        <dbReference type="ARBA" id="ARBA00023034"/>
    </source>
</evidence>
<evidence type="ECO:0000256" key="4">
    <source>
        <dbReference type="ARBA" id="ARBA00022448"/>
    </source>
</evidence>
<dbReference type="EMBL" id="ML119662">
    <property type="protein sequence ID" value="RPA83791.1"/>
    <property type="molecule type" value="Genomic_DNA"/>
</dbReference>
<dbReference type="PANTHER" id="PTHR31658">
    <property type="entry name" value="CONSERVED OLIGOMERIC GOLGI COMPLEX SUBUNIT 1"/>
    <property type="match status" value="1"/>
</dbReference>
<evidence type="ECO:0000256" key="8">
    <source>
        <dbReference type="SAM" id="MobiDB-lite"/>
    </source>
</evidence>
<gene>
    <name evidence="9" type="ORF">BJ508DRAFT_413133</name>
</gene>
<evidence type="ECO:0000256" key="1">
    <source>
        <dbReference type="ARBA" id="ARBA00004395"/>
    </source>
</evidence>
<keyword evidence="7" id="KW-0472">Membrane</keyword>
<feature type="compositionally biased region" description="Polar residues" evidence="8">
    <location>
        <begin position="1084"/>
        <end position="1093"/>
    </location>
</feature>
<organism evidence="9 10">
    <name type="scientific">Ascobolus immersus RN42</name>
    <dbReference type="NCBI Taxonomy" id="1160509"/>
    <lineage>
        <taxon>Eukaryota</taxon>
        <taxon>Fungi</taxon>
        <taxon>Dikarya</taxon>
        <taxon>Ascomycota</taxon>
        <taxon>Pezizomycotina</taxon>
        <taxon>Pezizomycetes</taxon>
        <taxon>Pezizales</taxon>
        <taxon>Ascobolaceae</taxon>
        <taxon>Ascobolus</taxon>
    </lineage>
</organism>
<evidence type="ECO:0000256" key="3">
    <source>
        <dbReference type="ARBA" id="ARBA00020978"/>
    </source>
</evidence>
<dbReference type="GO" id="GO:0017119">
    <property type="term" value="C:Golgi transport complex"/>
    <property type="evidence" value="ECO:0007669"/>
    <property type="project" value="InterPro"/>
</dbReference>
<feature type="region of interest" description="Disordered" evidence="8">
    <location>
        <begin position="722"/>
        <end position="825"/>
    </location>
</feature>
<sequence>MAQPKLDPRTLQNWEDAFKHSIADVRQMEQQLQFDITDNHEKLRTLVGTSYRDLLRTADRIVEMEGQTQELEARTRRAAELCSWEGVEKKLANLKKFETLMSVDKRKKMSLASQLAILEGATPVISSILRESGDLQLAAKVLRIAVLLLDSVRDEISPKAVESAKNQLHTIERRLRRAIDAQLNNLDTKSSNLVKCLTSVAIISNSSVSALLTHFLDIRSQAILEKLSEKTTAAVIQSLRLFGKTLDDIEELFPQKMSNALHLLKSRSVFADLQEPCKQYLTLDLHGNLLPESIRLYVSQVDDGDLKRSKMDTLLADWVKGQTVTLFEGFDTVLEEITSLDLAVEFRRNILGQWSVNKSRYLLTGSIADDPPREKFRKALNSRISSLLTEKANNLQTVGAKLKDLLSSSVIGQHDNHDSNGLWSEYVANIDLHDGGKSFQKAVLSRVFGRDKRLREFERSYDGWLKSIGKSASVINHLVEAARNITRDMDDDLDLEDDDSFDDEEDVVSLQEDFSAAVHKSLQDLEADIAKTFNDLEGTTLAESDAPTLVKKLVFLIRAVRFIKSRPLHEHASSSIKPLDQWFFNSHAQAVYSQLCSYISASPVEILSSGLAGRKWDQPPPYEVLKQGSPPVPTQPSPLTFNFVKSVVTTATQLGDDIWTKTAATSLSHTIGKLAWEVIADTLEPKLREVIDYDDMIKQKTAEREERKIAAEKAAEEARIAAEKRAEEKRIAKETRARERKEAAEKKAQEKKERAEKRAQAKKERAERKAREAAEKKAREEREAAERKAEEERLAAEKKAEEERIAAEKKAEEERIAAEKKAEEERIAAEKAELERLAAEKAEQERIAAEKKAEEERIAAEKAEQERIAAEKSEQERIAAEKKAEEERLAAEKQAQEEKEAAEKKEAEEREVKEKQEAADKEAAEKKAAEDAEASKDDKSSVGGGVKKRKKKNNKKKKAAAAAAAAKEADNEEEAEPTEPTKDEEAPPQEAPPVEATVEEEAPEPAAENGVEDNKATNVEAKQVDADAGKEEAVPAPVETKDEPVTESEDVNKDSSLSTEETPKESTEKLEPAEDALEEPKVSQPEQAATSTPEETKPDETVADKKDDTPATEDASIEPPVETSEGHSEPAKEEEIPVPAAVEKEVEAPVTEEQPEITQEADKATDEAVPEEPKTEAAVEELVPVEESEEEEEEESEDEAGVEEEEEEDEDEDVTPVGTVVEEPEEPLPPHPLNPAWFDQLLYDTAYLDNFLSVASESDRKSLVNELSELLGQFKVVIGEDVRNGTIRNAEQFWTKTNLLFSLLS</sequence>
<evidence type="ECO:0000313" key="10">
    <source>
        <dbReference type="Proteomes" id="UP000275078"/>
    </source>
</evidence>